<protein>
    <submittedName>
        <fullName evidence="1">Uncharacterized protein</fullName>
    </submittedName>
</protein>
<proteinExistence type="predicted"/>
<dbReference type="Proteomes" id="UP000663722">
    <property type="component" value="Chromosome"/>
</dbReference>
<dbReference type="AlphaFoldDB" id="A0A975BUT0"/>
<gene>
    <name evidence="1" type="ORF">dnm_076860</name>
</gene>
<name>A0A975BUT0_9BACT</name>
<reference evidence="1" key="1">
    <citation type="journal article" date="2021" name="Microb. Physiol.">
        <title>Proteogenomic Insights into the Physiology of Marine, Sulfate-Reducing, Filamentous Desulfonema limicola and Desulfonema magnum.</title>
        <authorList>
            <person name="Schnaars V."/>
            <person name="Wohlbrand L."/>
            <person name="Scheve S."/>
            <person name="Hinrichs C."/>
            <person name="Reinhardt R."/>
            <person name="Rabus R."/>
        </authorList>
    </citation>
    <scope>NUCLEOTIDE SEQUENCE</scope>
    <source>
        <strain evidence="1">4be13</strain>
    </source>
</reference>
<accession>A0A975BUT0</accession>
<dbReference type="KEGG" id="dmm:dnm_076860"/>
<dbReference type="EMBL" id="CP061800">
    <property type="protein sequence ID" value="QTA91614.1"/>
    <property type="molecule type" value="Genomic_DNA"/>
</dbReference>
<keyword evidence="2" id="KW-1185">Reference proteome</keyword>
<evidence type="ECO:0000313" key="2">
    <source>
        <dbReference type="Proteomes" id="UP000663722"/>
    </source>
</evidence>
<organism evidence="1 2">
    <name type="scientific">Desulfonema magnum</name>
    <dbReference type="NCBI Taxonomy" id="45655"/>
    <lineage>
        <taxon>Bacteria</taxon>
        <taxon>Pseudomonadati</taxon>
        <taxon>Thermodesulfobacteriota</taxon>
        <taxon>Desulfobacteria</taxon>
        <taxon>Desulfobacterales</taxon>
        <taxon>Desulfococcaceae</taxon>
        <taxon>Desulfonema</taxon>
    </lineage>
</organism>
<evidence type="ECO:0000313" key="1">
    <source>
        <dbReference type="EMBL" id="QTA91614.1"/>
    </source>
</evidence>
<sequence>MSDALIRKANFGVLRIPRFPSTLRVERADYNGFRGGLQTCCY</sequence>